<sequence>MTIDKPTQWYFAYGSNLCREVREERRALQPLMAQTAVLHDYSLAFNHPGIPVIEPCFANLRAVPGARVFGMAYQLSDDDACKLNSSEGENYQIVDLTVYADNIGEIDCFSYVSIDTIEGKRPSRRYLHKIINGASENSLPDAYIDDLRQVATTHIPVVSGVMDQVSRHILSRSTSGKRVLFPGIRLGAHRTES</sequence>
<dbReference type="Gene3D" id="3.10.490.10">
    <property type="entry name" value="Gamma-glutamyl cyclotransferase-like"/>
    <property type="match status" value="1"/>
</dbReference>
<dbReference type="PANTHER" id="PTHR12935">
    <property type="entry name" value="GAMMA-GLUTAMYLCYCLOTRANSFERASE"/>
    <property type="match status" value="1"/>
</dbReference>
<feature type="binding site" evidence="3">
    <location>
        <position position="126"/>
    </location>
    <ligand>
        <name>substrate</name>
    </ligand>
</feature>
<name>A0A5S9PR22_9GAMM</name>
<dbReference type="PANTHER" id="PTHR12935:SF0">
    <property type="entry name" value="GAMMA-GLUTAMYLCYCLOTRANSFERASE"/>
    <property type="match status" value="1"/>
</dbReference>
<evidence type="ECO:0000313" key="5">
    <source>
        <dbReference type="Proteomes" id="UP000441399"/>
    </source>
</evidence>
<evidence type="ECO:0000256" key="2">
    <source>
        <dbReference type="PIRSR" id="PIRSR617939-1"/>
    </source>
</evidence>
<dbReference type="OrthoDB" id="7850016at2"/>
<reference evidence="4 5" key="1">
    <citation type="submission" date="2019-11" db="EMBL/GenBank/DDBJ databases">
        <authorList>
            <person name="Holert J."/>
        </authorList>
    </citation>
    <scope>NUCLEOTIDE SEQUENCE [LARGE SCALE GENOMIC DNA]</scope>
    <source>
        <strain evidence="4">SB11_3</strain>
    </source>
</reference>
<dbReference type="EMBL" id="CACSIO010000012">
    <property type="protein sequence ID" value="CAA0106853.1"/>
    <property type="molecule type" value="Genomic_DNA"/>
</dbReference>
<dbReference type="Proteomes" id="UP000441399">
    <property type="component" value="Unassembled WGS sequence"/>
</dbReference>
<dbReference type="AlphaFoldDB" id="A0A5S9PR22"/>
<keyword evidence="1" id="KW-0456">Lyase</keyword>
<feature type="binding site" evidence="3">
    <location>
        <begin position="10"/>
        <end position="15"/>
    </location>
    <ligand>
        <name>substrate</name>
    </ligand>
</feature>
<proteinExistence type="predicted"/>
<dbReference type="GO" id="GO:0003839">
    <property type="term" value="F:gamma-glutamylcyclotransferase activity"/>
    <property type="evidence" value="ECO:0007669"/>
    <property type="project" value="InterPro"/>
</dbReference>
<keyword evidence="5" id="KW-1185">Reference proteome</keyword>
<dbReference type="InterPro" id="IPR017939">
    <property type="entry name" value="G-Glutamylcylcotransferase"/>
</dbReference>
<dbReference type="SUPFAM" id="SSF110857">
    <property type="entry name" value="Gamma-glutamyl cyclotransferase-like"/>
    <property type="match status" value="1"/>
</dbReference>
<dbReference type="Pfam" id="PF13772">
    <property type="entry name" value="AIG2_2"/>
    <property type="match status" value="1"/>
</dbReference>
<organism evidence="4 5">
    <name type="scientific">BD1-7 clade bacterium</name>
    <dbReference type="NCBI Taxonomy" id="2029982"/>
    <lineage>
        <taxon>Bacteria</taxon>
        <taxon>Pseudomonadati</taxon>
        <taxon>Pseudomonadota</taxon>
        <taxon>Gammaproteobacteria</taxon>
        <taxon>Cellvibrionales</taxon>
        <taxon>Spongiibacteraceae</taxon>
        <taxon>BD1-7 clade</taxon>
    </lineage>
</organism>
<evidence type="ECO:0000256" key="3">
    <source>
        <dbReference type="PIRSR" id="PIRSR617939-2"/>
    </source>
</evidence>
<accession>A0A5S9PR22</accession>
<protein>
    <recommendedName>
        <fullName evidence="6">Gamma-glutamylcyclotransferase AIG2-like domain-containing protein</fullName>
    </recommendedName>
</protein>
<dbReference type="CDD" id="cd06661">
    <property type="entry name" value="GGCT_like"/>
    <property type="match status" value="1"/>
</dbReference>
<evidence type="ECO:0000313" key="4">
    <source>
        <dbReference type="EMBL" id="CAA0106853.1"/>
    </source>
</evidence>
<dbReference type="InterPro" id="IPR036568">
    <property type="entry name" value="GGCT-like_sf"/>
</dbReference>
<dbReference type="InterPro" id="IPR013024">
    <property type="entry name" value="GGCT-like"/>
</dbReference>
<evidence type="ECO:0000256" key="1">
    <source>
        <dbReference type="ARBA" id="ARBA00023239"/>
    </source>
</evidence>
<gene>
    <name evidence="4" type="ORF">OPDIPICF_01117</name>
</gene>
<evidence type="ECO:0008006" key="6">
    <source>
        <dbReference type="Google" id="ProtNLM"/>
    </source>
</evidence>
<feature type="active site" description="Proton acceptor" evidence="2">
    <location>
        <position position="87"/>
    </location>
</feature>